<evidence type="ECO:0000256" key="9">
    <source>
        <dbReference type="RuleBase" id="RU003691"/>
    </source>
</evidence>
<dbReference type="Pfam" id="PF07992">
    <property type="entry name" value="Pyr_redox_2"/>
    <property type="match status" value="1"/>
</dbReference>
<evidence type="ECO:0000259" key="10">
    <source>
        <dbReference type="Pfam" id="PF02852"/>
    </source>
</evidence>
<dbReference type="RefSeq" id="WP_349300117.1">
    <property type="nucleotide sequence ID" value="NZ_JBEDNQ010000009.1"/>
</dbReference>
<keyword evidence="3 9" id="KW-0285">Flavoprotein</keyword>
<evidence type="ECO:0000256" key="6">
    <source>
        <dbReference type="ARBA" id="ARBA00023002"/>
    </source>
</evidence>
<feature type="domain" description="FAD/NAD(P)-binding" evidence="11">
    <location>
        <begin position="5"/>
        <end position="315"/>
    </location>
</feature>
<evidence type="ECO:0000259" key="11">
    <source>
        <dbReference type="Pfam" id="PF07992"/>
    </source>
</evidence>
<evidence type="ECO:0000313" key="13">
    <source>
        <dbReference type="Proteomes" id="UP001494902"/>
    </source>
</evidence>
<dbReference type="PIRSF" id="PIRSF000350">
    <property type="entry name" value="Mercury_reductase_MerA"/>
    <property type="match status" value="1"/>
</dbReference>
<dbReference type="PRINTS" id="PR00411">
    <property type="entry name" value="PNDRDTASEI"/>
</dbReference>
<evidence type="ECO:0000256" key="5">
    <source>
        <dbReference type="ARBA" id="ARBA00022857"/>
    </source>
</evidence>
<dbReference type="InterPro" id="IPR012999">
    <property type="entry name" value="Pyr_OxRdtase_I_AS"/>
</dbReference>
<dbReference type="PANTHER" id="PTHR43014">
    <property type="entry name" value="MERCURIC REDUCTASE"/>
    <property type="match status" value="1"/>
</dbReference>
<dbReference type="InterPro" id="IPR001100">
    <property type="entry name" value="Pyr_nuc-diS_OxRdtase"/>
</dbReference>
<proteinExistence type="inferred from homology"/>
<evidence type="ECO:0000256" key="3">
    <source>
        <dbReference type="ARBA" id="ARBA00022630"/>
    </source>
</evidence>
<gene>
    <name evidence="12" type="ORF">WIS52_21480</name>
</gene>
<keyword evidence="8 9" id="KW-0676">Redox-active center</keyword>
<feature type="domain" description="Pyridine nucleotide-disulphide oxidoreductase dimerisation" evidence="10">
    <location>
        <begin position="341"/>
        <end position="449"/>
    </location>
</feature>
<dbReference type="GO" id="GO:0050627">
    <property type="term" value="F:mycothione reductase [NAD(P)H] activity"/>
    <property type="evidence" value="ECO:0007669"/>
    <property type="project" value="UniProtKB-EC"/>
</dbReference>
<evidence type="ECO:0000256" key="1">
    <source>
        <dbReference type="ARBA" id="ARBA00001974"/>
    </source>
</evidence>
<dbReference type="PROSITE" id="PS00076">
    <property type="entry name" value="PYRIDINE_REDOX_1"/>
    <property type="match status" value="1"/>
</dbReference>
<evidence type="ECO:0000256" key="7">
    <source>
        <dbReference type="ARBA" id="ARBA00023157"/>
    </source>
</evidence>
<dbReference type="Proteomes" id="UP001494902">
    <property type="component" value="Unassembled WGS sequence"/>
</dbReference>
<dbReference type="Gene3D" id="3.50.50.60">
    <property type="entry name" value="FAD/NAD(P)-binding domain"/>
    <property type="match status" value="2"/>
</dbReference>
<dbReference type="SUPFAM" id="SSF55424">
    <property type="entry name" value="FAD/NAD-linked reductases, dimerisation (C-terminal) domain"/>
    <property type="match status" value="1"/>
</dbReference>
<dbReference type="InterPro" id="IPR036188">
    <property type="entry name" value="FAD/NAD-bd_sf"/>
</dbReference>
<evidence type="ECO:0000313" key="12">
    <source>
        <dbReference type="EMBL" id="MEQ3553047.1"/>
    </source>
</evidence>
<keyword evidence="6 9" id="KW-0560">Oxidoreductase</keyword>
<dbReference type="NCBIfam" id="NF005884">
    <property type="entry name" value="PRK07846.1"/>
    <property type="match status" value="1"/>
</dbReference>
<dbReference type="SUPFAM" id="SSF51905">
    <property type="entry name" value="FAD/NAD(P)-binding domain"/>
    <property type="match status" value="1"/>
</dbReference>
<keyword evidence="5" id="KW-0521">NADP</keyword>
<dbReference type="EMBL" id="JBEDNQ010000009">
    <property type="protein sequence ID" value="MEQ3553047.1"/>
    <property type="molecule type" value="Genomic_DNA"/>
</dbReference>
<evidence type="ECO:0000256" key="4">
    <source>
        <dbReference type="ARBA" id="ARBA00022827"/>
    </source>
</evidence>
<dbReference type="PANTHER" id="PTHR43014:SF5">
    <property type="entry name" value="GLUTATHIONE REDUCTASE (NADPH)"/>
    <property type="match status" value="1"/>
</dbReference>
<sequence length="456" mass="48652">MTHHDLVVVGTGSGNTIVDDRFAGLDVAHVEATRFGGTCLNVGCIPTKMLAYAAEVAETVRSASRYGIDATVDRIRWPDIRERVFGRLDPIGDDGHSYRSEHGTVYDGWARFTGPRAMTVDLTGGGTAGFTADRIVLAGGGRPLVPPPVTDSGVPFETSDTIMRIDELPRHLAVLGGGYIAAELAHVFGGLGCEVTLVEAADTLLGGMDETVVERFTDAARERFTVHTGRSVEKVTGTAGDVRLHLDDGTEVRADLLLVAAGRTPNSDRLDVDRAGIELHDDGRVRVDAHGRTTAEGVWALGDLSTAHPLKHVANHEAAVVAHNLTVSDPGELRAFDDALVPAAVFTTPQIGTVGRTEQECRDEGIAYRVGLHEYSDVAYGWAMEERRGFCKVLAAPDGTLLGAHLLGPQASTLVQQLVQAMALGATAPRLADAQYWIHPALPEVVENALRALEDQ</sequence>
<dbReference type="InterPro" id="IPR023753">
    <property type="entry name" value="FAD/NAD-binding_dom"/>
</dbReference>
<evidence type="ECO:0000256" key="8">
    <source>
        <dbReference type="ARBA" id="ARBA00023284"/>
    </source>
</evidence>
<keyword evidence="7" id="KW-1015">Disulfide bond</keyword>
<keyword evidence="4 9" id="KW-0274">FAD</keyword>
<dbReference type="InterPro" id="IPR004099">
    <property type="entry name" value="Pyr_nucl-diS_OxRdtase_dimer"/>
</dbReference>
<organism evidence="12 13">
    <name type="scientific">Pseudonocardia nematodicida</name>
    <dbReference type="NCBI Taxonomy" id="1206997"/>
    <lineage>
        <taxon>Bacteria</taxon>
        <taxon>Bacillati</taxon>
        <taxon>Actinomycetota</taxon>
        <taxon>Actinomycetes</taxon>
        <taxon>Pseudonocardiales</taxon>
        <taxon>Pseudonocardiaceae</taxon>
        <taxon>Pseudonocardia</taxon>
    </lineage>
</organism>
<keyword evidence="13" id="KW-1185">Reference proteome</keyword>
<reference evidence="12 13" key="1">
    <citation type="submission" date="2024-03" db="EMBL/GenBank/DDBJ databases">
        <title>Draft genome sequence of Pseudonocardia nematodicida JCM 31783.</title>
        <authorList>
            <person name="Butdee W."/>
            <person name="Duangmal K."/>
        </authorList>
    </citation>
    <scope>NUCLEOTIDE SEQUENCE [LARGE SCALE GENOMIC DNA]</scope>
    <source>
        <strain evidence="12 13">JCM 31783</strain>
    </source>
</reference>
<dbReference type="InterPro" id="IPR016156">
    <property type="entry name" value="FAD/NAD-linked_Rdtase_dimer_sf"/>
</dbReference>
<comment type="cofactor">
    <cofactor evidence="1">
        <name>FAD</name>
        <dbReference type="ChEBI" id="CHEBI:57692"/>
    </cofactor>
</comment>
<dbReference type="Gene3D" id="3.30.390.30">
    <property type="match status" value="1"/>
</dbReference>
<dbReference type="Pfam" id="PF02852">
    <property type="entry name" value="Pyr_redox_dim"/>
    <property type="match status" value="1"/>
</dbReference>
<dbReference type="EC" id="1.8.1.15" evidence="12"/>
<dbReference type="PRINTS" id="PR00368">
    <property type="entry name" value="FADPNR"/>
</dbReference>
<protein>
    <submittedName>
        <fullName evidence="12">Mycothione reductase</fullName>
        <ecNumber evidence="12">1.8.1.15</ecNumber>
    </submittedName>
</protein>
<accession>A0ABV1KF04</accession>
<comment type="similarity">
    <text evidence="2 9">Belongs to the class-I pyridine nucleotide-disulfide oxidoreductase family.</text>
</comment>
<comment type="caution">
    <text evidence="12">The sequence shown here is derived from an EMBL/GenBank/DDBJ whole genome shotgun (WGS) entry which is preliminary data.</text>
</comment>
<evidence type="ECO:0000256" key="2">
    <source>
        <dbReference type="ARBA" id="ARBA00007532"/>
    </source>
</evidence>
<name>A0ABV1KF04_9PSEU</name>